<keyword evidence="3" id="KW-1185">Reference proteome</keyword>
<evidence type="ECO:0000313" key="3">
    <source>
        <dbReference type="Proteomes" id="UP001221413"/>
    </source>
</evidence>
<dbReference type="EMBL" id="JAQGDS010000002">
    <property type="protein sequence ID" value="KAJ6263017.1"/>
    <property type="molecule type" value="Genomic_DNA"/>
</dbReference>
<evidence type="ECO:0000256" key="1">
    <source>
        <dbReference type="SAM" id="SignalP"/>
    </source>
</evidence>
<keyword evidence="1" id="KW-0732">Signal</keyword>
<evidence type="ECO:0000313" key="2">
    <source>
        <dbReference type="EMBL" id="KAJ6263017.1"/>
    </source>
</evidence>
<feature type="chain" id="PRO_5041959296" description="Apple domain-containing protein" evidence="1">
    <location>
        <begin position="21"/>
        <end position="205"/>
    </location>
</feature>
<feature type="signal peptide" evidence="1">
    <location>
        <begin position="1"/>
        <end position="20"/>
    </location>
</feature>
<comment type="caution">
    <text evidence="2">The sequence shown here is derived from an EMBL/GenBank/DDBJ whole genome shotgun (WGS) entry which is preliminary data.</text>
</comment>
<proteinExistence type="predicted"/>
<reference evidence="2" key="1">
    <citation type="submission" date="2023-01" db="EMBL/GenBank/DDBJ databases">
        <title>The chitinases involved in constricting ring structure development in the nematode-trapping fungus Drechslerella dactyloides.</title>
        <authorList>
            <person name="Wang R."/>
            <person name="Zhang L."/>
            <person name="Tang P."/>
            <person name="Li S."/>
            <person name="Liang L."/>
        </authorList>
    </citation>
    <scope>NUCLEOTIDE SEQUENCE</scope>
    <source>
        <strain evidence="2">YMF1.00031</strain>
    </source>
</reference>
<name>A0AAD6NLX5_DREDA</name>
<protein>
    <recommendedName>
        <fullName evidence="4">Apple domain-containing protein</fullName>
    </recommendedName>
</protein>
<gene>
    <name evidence="2" type="ORF">Dda_1575</name>
</gene>
<dbReference type="AlphaFoldDB" id="A0AAD6NLX5"/>
<accession>A0AAD6NLX5</accession>
<dbReference type="Proteomes" id="UP001221413">
    <property type="component" value="Unassembled WGS sequence"/>
</dbReference>
<evidence type="ECO:0008006" key="4">
    <source>
        <dbReference type="Google" id="ProtNLM"/>
    </source>
</evidence>
<sequence length="205" mass="22643">MHFTAYVAVAAAALVSVTESVALPNYELPGFSLKYSNLRSLPTNGKTIEPPKGAVTNAVPACASVCNSLPACQFFAIYTPLNSDKRECNFYEQADPYGGISATAYTSMVKEACGFAKQQRRAVKVRDVSAVAQPAKVPQPFQPVIYKRDNQTFPALNGTNTTVTLFERKFTYPEVIYHANQAKETPVKRCGTMCHIYLRVRCLWK</sequence>
<organism evidence="2 3">
    <name type="scientific">Drechslerella dactyloides</name>
    <name type="common">Nematode-trapping fungus</name>
    <name type="synonym">Arthrobotrys dactyloides</name>
    <dbReference type="NCBI Taxonomy" id="74499"/>
    <lineage>
        <taxon>Eukaryota</taxon>
        <taxon>Fungi</taxon>
        <taxon>Dikarya</taxon>
        <taxon>Ascomycota</taxon>
        <taxon>Pezizomycotina</taxon>
        <taxon>Orbiliomycetes</taxon>
        <taxon>Orbiliales</taxon>
        <taxon>Orbiliaceae</taxon>
        <taxon>Drechslerella</taxon>
    </lineage>
</organism>